<evidence type="ECO:0000256" key="4">
    <source>
        <dbReference type="ARBA" id="ARBA00022692"/>
    </source>
</evidence>
<dbReference type="EMBL" id="JACHWT010000004">
    <property type="protein sequence ID" value="MBB3115841.1"/>
    <property type="molecule type" value="Genomic_DNA"/>
</dbReference>
<proteinExistence type="inferred from homology"/>
<comment type="function">
    <text evidence="7">Required for the insertion and/or proper folding and/or complex formation of integral membrane proteins into the membrane. Involved in integration of membrane proteins that insert both dependently and independently of the Sec translocase complex, as well as at least some lipoproteins. Aids folding of multispanning membrane proteins.</text>
</comment>
<gene>
    <name evidence="16" type="ORF">FHU32_001060</name>
</gene>
<dbReference type="Proteomes" id="UP000612712">
    <property type="component" value="Unassembled WGS sequence"/>
</dbReference>
<dbReference type="PANTHER" id="PTHR12428">
    <property type="entry name" value="OXA1"/>
    <property type="match status" value="1"/>
</dbReference>
<evidence type="ECO:0000256" key="8">
    <source>
        <dbReference type="ARBA" id="ARBA00026028"/>
    </source>
</evidence>
<feature type="domain" description="Membrane insertase YidC/Oxa/ALB C-terminal" evidence="15">
    <location>
        <begin position="31"/>
        <end position="265"/>
    </location>
</feature>
<name>A0A8H9YB49_9CORY</name>
<evidence type="ECO:0000256" key="12">
    <source>
        <dbReference type="RuleBase" id="RU003945"/>
    </source>
</evidence>
<feature type="region of interest" description="Disordered" evidence="13">
    <location>
        <begin position="374"/>
        <end position="517"/>
    </location>
</feature>
<dbReference type="NCBIfam" id="NF001300">
    <property type="entry name" value="PRK00247.1"/>
    <property type="match status" value="1"/>
</dbReference>
<dbReference type="GeneID" id="60809035"/>
<comment type="subunit">
    <text evidence="8">Interacts with the Sec translocase complex via SecD. Specifically interacts with transmembrane segments of nascent integral membrane proteins during membrane integration.</text>
</comment>
<dbReference type="RefSeq" id="WP_125187348.1">
    <property type="nucleotide sequence ID" value="NZ_CP047187.1"/>
</dbReference>
<organism evidence="16 17">
    <name type="scientific">Corynebacterium bovis DSM 20582 = CIP 54.80</name>
    <dbReference type="NCBI Taxonomy" id="927655"/>
    <lineage>
        <taxon>Bacteria</taxon>
        <taxon>Bacillati</taxon>
        <taxon>Actinomycetota</taxon>
        <taxon>Actinomycetes</taxon>
        <taxon>Mycobacteriales</taxon>
        <taxon>Corynebacteriaceae</taxon>
        <taxon>Corynebacterium</taxon>
    </lineage>
</organism>
<comment type="similarity">
    <text evidence="2">Belongs to the OXA1/ALB3/YidC family. Type 1 subfamily.</text>
</comment>
<evidence type="ECO:0000256" key="3">
    <source>
        <dbReference type="ARBA" id="ARBA00015325"/>
    </source>
</evidence>
<protein>
    <recommendedName>
        <fullName evidence="3">Membrane protein insertase YidC</fullName>
    </recommendedName>
    <alternativeName>
        <fullName evidence="11">Foldase YidC</fullName>
    </alternativeName>
    <alternativeName>
        <fullName evidence="10">Membrane integrase YidC</fullName>
    </alternativeName>
    <alternativeName>
        <fullName evidence="9">Membrane protein YidC</fullName>
    </alternativeName>
</protein>
<feature type="transmembrane region" description="Helical" evidence="14">
    <location>
        <begin position="104"/>
        <end position="122"/>
    </location>
</feature>
<evidence type="ECO:0000256" key="6">
    <source>
        <dbReference type="ARBA" id="ARBA00023136"/>
    </source>
</evidence>
<evidence type="ECO:0000256" key="11">
    <source>
        <dbReference type="ARBA" id="ARBA00033342"/>
    </source>
</evidence>
<evidence type="ECO:0000313" key="17">
    <source>
        <dbReference type="Proteomes" id="UP000612712"/>
    </source>
</evidence>
<feature type="transmembrane region" description="Helical" evidence="14">
    <location>
        <begin position="30"/>
        <end position="51"/>
    </location>
</feature>
<dbReference type="Pfam" id="PF02096">
    <property type="entry name" value="60KD_IMP"/>
    <property type="match status" value="1"/>
</dbReference>
<dbReference type="GO" id="GO:0005886">
    <property type="term" value="C:plasma membrane"/>
    <property type="evidence" value="ECO:0007669"/>
    <property type="project" value="TreeGrafter"/>
</dbReference>
<evidence type="ECO:0000256" key="5">
    <source>
        <dbReference type="ARBA" id="ARBA00022989"/>
    </source>
</evidence>
<keyword evidence="4 12" id="KW-0812">Transmembrane</keyword>
<evidence type="ECO:0000256" key="13">
    <source>
        <dbReference type="SAM" id="MobiDB-lite"/>
    </source>
</evidence>
<comment type="subcellular location">
    <subcellularLocation>
        <location evidence="1 12">Membrane</location>
        <topology evidence="1 12">Multi-pass membrane protein</topology>
    </subcellularLocation>
</comment>
<dbReference type="NCBIfam" id="TIGR03592">
    <property type="entry name" value="yidC_oxa1_cterm"/>
    <property type="match status" value="1"/>
</dbReference>
<dbReference type="GO" id="GO:0051205">
    <property type="term" value="P:protein insertion into membrane"/>
    <property type="evidence" value="ECO:0007669"/>
    <property type="project" value="TreeGrafter"/>
</dbReference>
<sequence>MSLLIYPVSVVMTFWHRILTGVLGVSDATAWAVSIVLLVLTVRLFLLPFAYRQFKSTRFLVNLRPRVAALEAEFADRHDPGAAREKLRRQRELQREGGYRMRDGCVPALIQVPFFLGLYQLLLRISRPGDLEATEHHGVGVLDGQDVGHFLDASVAGVPLPAYSVMSDEQFAFLGTTASDVFHLALPLCIAASVFTTANFGYSLYRNWLTLDHNSALAISLFRGMWLLLPVLTLFPLIFGLGGPAPVAIMCYWVMNNLWTLAQSLGLHLTLDRIVPYTPEFMEHRDRMRDARRARRAEVREARRGLARRERERSRAVRAASREERRAVAARVAEESRLDQIATDRVVHRERYARAEVKERRRAEAAAARAAAAAGRKDAGEGAGSGSGADDDAGAGDRDATTDSGAGDPGRQTGDRDATADDDAGDAGQQTGDRDGTCDDAAPCDCAEAERIRTEFPEDTLDAPYGRHALPVRRSARCGGDVDTHPTPADSTDAAAPDADSTPGTGRDDTTETDPTA</sequence>
<dbReference type="PANTHER" id="PTHR12428:SF65">
    <property type="entry name" value="CYTOCHROME C OXIDASE ASSEMBLY PROTEIN COX18, MITOCHONDRIAL"/>
    <property type="match status" value="1"/>
</dbReference>
<evidence type="ECO:0000256" key="2">
    <source>
        <dbReference type="ARBA" id="ARBA00010527"/>
    </source>
</evidence>
<feature type="transmembrane region" description="Helical" evidence="14">
    <location>
        <begin position="181"/>
        <end position="205"/>
    </location>
</feature>
<dbReference type="AlphaFoldDB" id="A0A8H9YB49"/>
<dbReference type="GO" id="GO:0032977">
    <property type="term" value="F:membrane insertase activity"/>
    <property type="evidence" value="ECO:0007669"/>
    <property type="project" value="InterPro"/>
</dbReference>
<evidence type="ECO:0000256" key="14">
    <source>
        <dbReference type="SAM" id="Phobius"/>
    </source>
</evidence>
<reference evidence="16" key="1">
    <citation type="submission" date="2020-08" db="EMBL/GenBank/DDBJ databases">
        <title>Sequencing the genomes of 1000 actinobacteria strains.</title>
        <authorList>
            <person name="Klenk H.-P."/>
        </authorList>
    </citation>
    <scope>NUCLEOTIDE SEQUENCE</scope>
    <source>
        <strain evidence="16">DSM 20582</strain>
    </source>
</reference>
<feature type="transmembrane region" description="Helical" evidence="14">
    <location>
        <begin position="226"/>
        <end position="255"/>
    </location>
</feature>
<evidence type="ECO:0000256" key="1">
    <source>
        <dbReference type="ARBA" id="ARBA00004141"/>
    </source>
</evidence>
<dbReference type="InterPro" id="IPR028055">
    <property type="entry name" value="YidC/Oxa/ALB_C"/>
</dbReference>
<evidence type="ECO:0000256" key="7">
    <source>
        <dbReference type="ARBA" id="ARBA00025034"/>
    </source>
</evidence>
<dbReference type="InterPro" id="IPR001708">
    <property type="entry name" value="YidC/ALB3/OXA1/COX18"/>
</dbReference>
<evidence type="ECO:0000256" key="10">
    <source>
        <dbReference type="ARBA" id="ARBA00033245"/>
    </source>
</evidence>
<evidence type="ECO:0000259" key="15">
    <source>
        <dbReference type="Pfam" id="PF02096"/>
    </source>
</evidence>
<accession>A0A8H9YB49</accession>
<feature type="compositionally biased region" description="Low complexity" evidence="13">
    <location>
        <begin position="485"/>
        <end position="503"/>
    </location>
</feature>
<keyword evidence="6 14" id="KW-0472">Membrane</keyword>
<evidence type="ECO:0000256" key="9">
    <source>
        <dbReference type="ARBA" id="ARBA00031538"/>
    </source>
</evidence>
<comment type="caution">
    <text evidence="16">The sequence shown here is derived from an EMBL/GenBank/DDBJ whole genome shotgun (WGS) entry which is preliminary data.</text>
</comment>
<keyword evidence="5 14" id="KW-1133">Transmembrane helix</keyword>
<evidence type="ECO:0000313" key="16">
    <source>
        <dbReference type="EMBL" id="MBB3115841.1"/>
    </source>
</evidence>